<dbReference type="HOGENOM" id="CLU_2453765_0_0_4"/>
<name>C5CLS6_VARPS</name>
<dbReference type="AlphaFoldDB" id="C5CLS6"/>
<dbReference type="OrthoDB" id="8861117at2"/>
<protein>
    <submittedName>
        <fullName evidence="1">Uncharacterized protein</fullName>
    </submittedName>
</protein>
<gene>
    <name evidence="1" type="ordered locus">Vapar_2710</name>
</gene>
<reference evidence="1" key="1">
    <citation type="submission" date="2009-06" db="EMBL/GenBank/DDBJ databases">
        <title>Complete sequence of chromosome 1 of Variovorax paradoxus S110.</title>
        <authorList>
            <consortium name="US DOE Joint Genome Institute"/>
            <person name="Lucas S."/>
            <person name="Copeland A."/>
            <person name="Lapidus A."/>
            <person name="Glavina del Rio T."/>
            <person name="Tice H."/>
            <person name="Bruce D."/>
            <person name="Goodwin L."/>
            <person name="Pitluck S."/>
            <person name="Chertkov O."/>
            <person name="Brettin T."/>
            <person name="Detter J.C."/>
            <person name="Han C."/>
            <person name="Larimer F."/>
            <person name="Land M."/>
            <person name="Hauser L."/>
            <person name="Kyrpides N."/>
            <person name="Ovchinnikova G."/>
            <person name="Orwin P."/>
            <person name="Leadbetter J.R."/>
            <person name="Spain J.C."/>
            <person name="Han J.I."/>
        </authorList>
    </citation>
    <scope>NUCLEOTIDE SEQUENCE</scope>
    <source>
        <strain evidence="1">S110</strain>
    </source>
</reference>
<evidence type="ECO:0000313" key="1">
    <source>
        <dbReference type="EMBL" id="ACS19333.1"/>
    </source>
</evidence>
<dbReference type="EMBL" id="CP001635">
    <property type="protein sequence ID" value="ACS19333.1"/>
    <property type="molecule type" value="Genomic_DNA"/>
</dbReference>
<sequence length="89" mass="9648">MNIYPDQHIGGPPAPADWTMAVGVEGLGEGTCYFADIRRGGDPVCRLMITGTLAEEEEARALLAVKVRLWIAEYISRQHSGATTFGVLE</sequence>
<proteinExistence type="predicted"/>
<organism evidence="1">
    <name type="scientific">Variovorax paradoxus (strain S110)</name>
    <dbReference type="NCBI Taxonomy" id="543728"/>
    <lineage>
        <taxon>Bacteria</taxon>
        <taxon>Pseudomonadati</taxon>
        <taxon>Pseudomonadota</taxon>
        <taxon>Betaproteobacteria</taxon>
        <taxon>Burkholderiales</taxon>
        <taxon>Comamonadaceae</taxon>
        <taxon>Variovorax</taxon>
    </lineage>
</organism>
<dbReference type="KEGG" id="vap:Vapar_2710"/>
<accession>C5CLS6</accession>